<sequence>MDIRVLQYFLAVVQEGTVSKAARVMGTTQPNLSRQLNTLEEELDCKLFDRGSRKITLTEEGIFLYRRAKEIVQLARRTESDLDQIRGKASGIVHIGGIETPAIKALGKPMASLYKKYPQIQYDFFSGRIKEITNRLNHGLLDFGIVTAPYHLSNYDYLQLPKKDTFGFLVHRDCPLAGLACVCPSDLKNYPLWVFGQPPESQILSDWLGKDIKNLNVISSFGHILTPAQLVEEGIGIAFAAKGLVNTGPNSSLCFRPLEPQIDIPVYLIWKKHQILTRAAEFFLKEVRRILPQ</sequence>
<accession>A0ABT2TLI2</accession>
<dbReference type="InterPro" id="IPR036390">
    <property type="entry name" value="WH_DNA-bd_sf"/>
</dbReference>
<dbReference type="EMBL" id="JAOQJQ010000005">
    <property type="protein sequence ID" value="MCU6763011.1"/>
    <property type="molecule type" value="Genomic_DNA"/>
</dbReference>
<dbReference type="InterPro" id="IPR036388">
    <property type="entry name" value="WH-like_DNA-bd_sf"/>
</dbReference>
<dbReference type="InterPro" id="IPR000847">
    <property type="entry name" value="LysR_HTH_N"/>
</dbReference>
<comment type="caution">
    <text evidence="6">The sequence shown here is derived from an EMBL/GenBank/DDBJ whole genome shotgun (WGS) entry which is preliminary data.</text>
</comment>
<evidence type="ECO:0000256" key="4">
    <source>
        <dbReference type="ARBA" id="ARBA00023163"/>
    </source>
</evidence>
<name>A0ABT2TLI2_9FIRM</name>
<dbReference type="RefSeq" id="WP_158425668.1">
    <property type="nucleotide sequence ID" value="NZ_JAOQJQ010000005.1"/>
</dbReference>
<protein>
    <submittedName>
        <fullName evidence="6">LysR family transcriptional regulator</fullName>
    </submittedName>
</protein>
<dbReference type="Proteomes" id="UP001652442">
    <property type="component" value="Unassembled WGS sequence"/>
</dbReference>
<dbReference type="Pfam" id="PF00126">
    <property type="entry name" value="HTH_1"/>
    <property type="match status" value="1"/>
</dbReference>
<organism evidence="6 7">
    <name type="scientific">Brotonthovivens ammoniilytica</name>
    <dbReference type="NCBI Taxonomy" id="2981725"/>
    <lineage>
        <taxon>Bacteria</taxon>
        <taxon>Bacillati</taxon>
        <taxon>Bacillota</taxon>
        <taxon>Clostridia</taxon>
        <taxon>Lachnospirales</taxon>
        <taxon>Lachnospiraceae</taxon>
        <taxon>Brotonthovivens</taxon>
    </lineage>
</organism>
<gene>
    <name evidence="6" type="ORF">OCV88_11845</name>
</gene>
<evidence type="ECO:0000256" key="1">
    <source>
        <dbReference type="ARBA" id="ARBA00009437"/>
    </source>
</evidence>
<keyword evidence="7" id="KW-1185">Reference proteome</keyword>
<dbReference type="PRINTS" id="PR00039">
    <property type="entry name" value="HTHLYSR"/>
</dbReference>
<dbReference type="SUPFAM" id="SSF46785">
    <property type="entry name" value="Winged helix' DNA-binding domain"/>
    <property type="match status" value="1"/>
</dbReference>
<dbReference type="Gene3D" id="1.10.10.10">
    <property type="entry name" value="Winged helix-like DNA-binding domain superfamily/Winged helix DNA-binding domain"/>
    <property type="match status" value="1"/>
</dbReference>
<keyword evidence="3" id="KW-0238">DNA-binding</keyword>
<dbReference type="InterPro" id="IPR050950">
    <property type="entry name" value="HTH-type_LysR_regulators"/>
</dbReference>
<proteinExistence type="inferred from homology"/>
<reference evidence="6 7" key="1">
    <citation type="journal article" date="2021" name="ISME Commun">
        <title>Automated analysis of genomic sequences facilitates high-throughput and comprehensive description of bacteria.</title>
        <authorList>
            <person name="Hitch T.C.A."/>
        </authorList>
    </citation>
    <scope>NUCLEOTIDE SEQUENCE [LARGE SCALE GENOMIC DNA]</scope>
    <source>
        <strain evidence="6 7">Sanger_109</strain>
    </source>
</reference>
<evidence type="ECO:0000313" key="6">
    <source>
        <dbReference type="EMBL" id="MCU6763011.1"/>
    </source>
</evidence>
<dbReference type="InterPro" id="IPR005119">
    <property type="entry name" value="LysR_subst-bd"/>
</dbReference>
<evidence type="ECO:0000256" key="2">
    <source>
        <dbReference type="ARBA" id="ARBA00023015"/>
    </source>
</evidence>
<dbReference type="PANTHER" id="PTHR30419">
    <property type="entry name" value="HTH-TYPE TRANSCRIPTIONAL REGULATOR YBHD"/>
    <property type="match status" value="1"/>
</dbReference>
<dbReference type="Gene3D" id="3.40.190.290">
    <property type="match status" value="1"/>
</dbReference>
<dbReference type="SUPFAM" id="SSF53850">
    <property type="entry name" value="Periplasmic binding protein-like II"/>
    <property type="match status" value="1"/>
</dbReference>
<keyword evidence="2" id="KW-0805">Transcription regulation</keyword>
<dbReference type="CDD" id="cd05466">
    <property type="entry name" value="PBP2_LTTR_substrate"/>
    <property type="match status" value="1"/>
</dbReference>
<dbReference type="Pfam" id="PF03466">
    <property type="entry name" value="LysR_substrate"/>
    <property type="match status" value="1"/>
</dbReference>
<keyword evidence="4" id="KW-0804">Transcription</keyword>
<comment type="similarity">
    <text evidence="1">Belongs to the LysR transcriptional regulatory family.</text>
</comment>
<evidence type="ECO:0000313" key="7">
    <source>
        <dbReference type="Proteomes" id="UP001652442"/>
    </source>
</evidence>
<dbReference type="PROSITE" id="PS50931">
    <property type="entry name" value="HTH_LYSR"/>
    <property type="match status" value="1"/>
</dbReference>
<feature type="domain" description="HTH lysR-type" evidence="5">
    <location>
        <begin position="1"/>
        <end position="58"/>
    </location>
</feature>
<evidence type="ECO:0000259" key="5">
    <source>
        <dbReference type="PROSITE" id="PS50931"/>
    </source>
</evidence>
<evidence type="ECO:0000256" key="3">
    <source>
        <dbReference type="ARBA" id="ARBA00023125"/>
    </source>
</evidence>
<dbReference type="PANTHER" id="PTHR30419:SF8">
    <property type="entry name" value="NITROGEN ASSIMILATION TRANSCRIPTIONAL ACTIVATOR-RELATED"/>
    <property type="match status" value="1"/>
</dbReference>